<reference evidence="1" key="1">
    <citation type="submission" date="2014-11" db="EMBL/GenBank/DDBJ databases">
        <authorList>
            <person name="Amaro Gonzalez C."/>
        </authorList>
    </citation>
    <scope>NUCLEOTIDE SEQUENCE</scope>
</reference>
<name>A0A0E9RRA6_ANGAN</name>
<organism evidence="1">
    <name type="scientific">Anguilla anguilla</name>
    <name type="common">European freshwater eel</name>
    <name type="synonym">Muraena anguilla</name>
    <dbReference type="NCBI Taxonomy" id="7936"/>
    <lineage>
        <taxon>Eukaryota</taxon>
        <taxon>Metazoa</taxon>
        <taxon>Chordata</taxon>
        <taxon>Craniata</taxon>
        <taxon>Vertebrata</taxon>
        <taxon>Euteleostomi</taxon>
        <taxon>Actinopterygii</taxon>
        <taxon>Neopterygii</taxon>
        <taxon>Teleostei</taxon>
        <taxon>Anguilliformes</taxon>
        <taxon>Anguillidae</taxon>
        <taxon>Anguilla</taxon>
    </lineage>
</organism>
<dbReference type="EMBL" id="GBXM01077734">
    <property type="protein sequence ID" value="JAH30843.1"/>
    <property type="molecule type" value="Transcribed_RNA"/>
</dbReference>
<proteinExistence type="predicted"/>
<sequence length="42" mass="4968">MADIHVTLVLKLYLQQTNLTCLLTKQIIRLQWCVGRWQGNRV</sequence>
<reference evidence="1" key="2">
    <citation type="journal article" date="2015" name="Fish Shellfish Immunol.">
        <title>Early steps in the European eel (Anguilla anguilla)-Vibrio vulnificus interaction in the gills: Role of the RtxA13 toxin.</title>
        <authorList>
            <person name="Callol A."/>
            <person name="Pajuelo D."/>
            <person name="Ebbesson L."/>
            <person name="Teles M."/>
            <person name="MacKenzie S."/>
            <person name="Amaro C."/>
        </authorList>
    </citation>
    <scope>NUCLEOTIDE SEQUENCE</scope>
</reference>
<dbReference type="AlphaFoldDB" id="A0A0E9RRA6"/>
<accession>A0A0E9RRA6</accession>
<protein>
    <submittedName>
        <fullName evidence="1">Uncharacterized protein</fullName>
    </submittedName>
</protein>
<evidence type="ECO:0000313" key="1">
    <source>
        <dbReference type="EMBL" id="JAH30843.1"/>
    </source>
</evidence>